<feature type="transmembrane region" description="Helical" evidence="1">
    <location>
        <begin position="144"/>
        <end position="164"/>
    </location>
</feature>
<feature type="non-terminal residue" evidence="2">
    <location>
        <position position="275"/>
    </location>
</feature>
<keyword evidence="1" id="KW-0472">Membrane</keyword>
<dbReference type="EMBL" id="CAJPIZ010003078">
    <property type="protein sequence ID" value="CAG2105890.1"/>
    <property type="molecule type" value="Genomic_DNA"/>
</dbReference>
<feature type="transmembrane region" description="Helical" evidence="1">
    <location>
        <begin position="12"/>
        <end position="35"/>
    </location>
</feature>
<keyword evidence="1" id="KW-1133">Transmembrane helix</keyword>
<dbReference type="PROSITE" id="PS51257">
    <property type="entry name" value="PROKAR_LIPOPROTEIN"/>
    <property type="match status" value="1"/>
</dbReference>
<dbReference type="AlphaFoldDB" id="A0A7R9KMB5"/>
<protein>
    <submittedName>
        <fullName evidence="2">Uncharacterized protein</fullName>
    </submittedName>
</protein>
<sequence>MRDKYFKCIKYFLILWTVVSIACALFTIIFSSRIANEWMDRYYPEVNQTSNSSHSHNHHNRWKLSVHWTQGNHSAPGNWSAYLAHVNQTGWNSTFEFNLDGLGEALGRGIHKTSLLLFIILCGVFTVLFNTLGCVGITRAIPCLVMTFTIYMIFATIVFIISSFKHKCQWIAAIAYLIVSVLSYCLFRGIRERRYSNRNVGVLVTNSGPCCPDLKPIGQNNNNDYGNNQANLTGIYPTLPQQEIFNATGSAAHTGANPTAPPMPIGIQHNNFSHI</sequence>
<accession>A0A7R9KMB5</accession>
<name>A0A7R9KMB5_9ACAR</name>
<evidence type="ECO:0000313" key="2">
    <source>
        <dbReference type="EMBL" id="CAD7625460.1"/>
    </source>
</evidence>
<proteinExistence type="predicted"/>
<dbReference type="OrthoDB" id="6533170at2759"/>
<keyword evidence="3" id="KW-1185">Reference proteome</keyword>
<keyword evidence="1" id="KW-0812">Transmembrane</keyword>
<gene>
    <name evidence="2" type="ORF">OSB1V03_LOCUS5894</name>
</gene>
<feature type="transmembrane region" description="Helical" evidence="1">
    <location>
        <begin position="170"/>
        <end position="187"/>
    </location>
</feature>
<feature type="transmembrane region" description="Helical" evidence="1">
    <location>
        <begin position="115"/>
        <end position="137"/>
    </location>
</feature>
<dbReference type="Proteomes" id="UP000759131">
    <property type="component" value="Unassembled WGS sequence"/>
</dbReference>
<organism evidence="2">
    <name type="scientific">Medioppia subpectinata</name>
    <dbReference type="NCBI Taxonomy" id="1979941"/>
    <lineage>
        <taxon>Eukaryota</taxon>
        <taxon>Metazoa</taxon>
        <taxon>Ecdysozoa</taxon>
        <taxon>Arthropoda</taxon>
        <taxon>Chelicerata</taxon>
        <taxon>Arachnida</taxon>
        <taxon>Acari</taxon>
        <taxon>Acariformes</taxon>
        <taxon>Sarcoptiformes</taxon>
        <taxon>Oribatida</taxon>
        <taxon>Brachypylina</taxon>
        <taxon>Oppioidea</taxon>
        <taxon>Oppiidae</taxon>
        <taxon>Medioppia</taxon>
    </lineage>
</organism>
<evidence type="ECO:0000256" key="1">
    <source>
        <dbReference type="SAM" id="Phobius"/>
    </source>
</evidence>
<evidence type="ECO:0000313" key="3">
    <source>
        <dbReference type="Proteomes" id="UP000759131"/>
    </source>
</evidence>
<reference evidence="2" key="1">
    <citation type="submission" date="2020-11" db="EMBL/GenBank/DDBJ databases">
        <authorList>
            <person name="Tran Van P."/>
        </authorList>
    </citation>
    <scope>NUCLEOTIDE SEQUENCE</scope>
</reference>
<dbReference type="EMBL" id="OC857653">
    <property type="protein sequence ID" value="CAD7625460.1"/>
    <property type="molecule type" value="Genomic_DNA"/>
</dbReference>